<dbReference type="Pfam" id="PF13472">
    <property type="entry name" value="Lipase_GDSL_2"/>
    <property type="match status" value="1"/>
</dbReference>
<protein>
    <submittedName>
        <fullName evidence="2">SGNH hydrolase</fullName>
    </submittedName>
</protein>
<gene>
    <name evidence="2" type="ORF">BD410DRAFT_483689</name>
</gene>
<dbReference type="VEuPathDB" id="FungiDB:BD410DRAFT_483689"/>
<keyword evidence="2" id="KW-0378">Hydrolase</keyword>
<keyword evidence="3" id="KW-1185">Reference proteome</keyword>
<sequence length="367" mass="40170">MVVSFPKIALLASGLVSAVIASVTIANTNPLIHFHGRWDSSPGTWWAGSGLKLNVLGLKSLTLNLGSHTSSPLAAVGVSVNYQPFFTVNVTQGSNVIPLGNLPKIGNTVVRLNVEGWQNNRINLQNIVLNTGALLIPYVPSKLAFTFIGDSLSAGQFLPLGVDQAWPFLTGEFFKAEHTVIAQPGAALSDIVSYGNQHGLSYEFFRTEDDGYYYTTDHNYTTPWDFSRDHPQPTHLVIHIGANDNAQAVPQASFIQTYVAFIKRLRTLYPHQPIFVFTPWGWPNSDGSIGQYYPGAYQTVVSTIQAGGDKNIFLVDTTGWVTWADVFPTNQHPNVPGHAKIAANLEKVLTTWGLKPQRTWATPVLDL</sequence>
<dbReference type="OrthoDB" id="426133at2759"/>
<organism evidence="2 3">
    <name type="scientific">Rickenella mellea</name>
    <dbReference type="NCBI Taxonomy" id="50990"/>
    <lineage>
        <taxon>Eukaryota</taxon>
        <taxon>Fungi</taxon>
        <taxon>Dikarya</taxon>
        <taxon>Basidiomycota</taxon>
        <taxon>Agaricomycotina</taxon>
        <taxon>Agaricomycetes</taxon>
        <taxon>Hymenochaetales</taxon>
        <taxon>Rickenellaceae</taxon>
        <taxon>Rickenella</taxon>
    </lineage>
</organism>
<dbReference type="Gene3D" id="3.40.50.1110">
    <property type="entry name" value="SGNH hydrolase"/>
    <property type="match status" value="1"/>
</dbReference>
<evidence type="ECO:0000313" key="2">
    <source>
        <dbReference type="EMBL" id="TDL27075.1"/>
    </source>
</evidence>
<dbReference type="InterPro" id="IPR036514">
    <property type="entry name" value="SGNH_hydro_sf"/>
</dbReference>
<evidence type="ECO:0000313" key="3">
    <source>
        <dbReference type="Proteomes" id="UP000294933"/>
    </source>
</evidence>
<dbReference type="InterPro" id="IPR013830">
    <property type="entry name" value="SGNH_hydro"/>
</dbReference>
<proteinExistence type="predicted"/>
<reference evidence="2 3" key="1">
    <citation type="submission" date="2018-06" db="EMBL/GenBank/DDBJ databases">
        <title>A transcriptomic atlas of mushroom development highlights an independent origin of complex multicellularity.</title>
        <authorList>
            <consortium name="DOE Joint Genome Institute"/>
            <person name="Krizsan K."/>
            <person name="Almasi E."/>
            <person name="Merenyi Z."/>
            <person name="Sahu N."/>
            <person name="Viragh M."/>
            <person name="Koszo T."/>
            <person name="Mondo S."/>
            <person name="Kiss B."/>
            <person name="Balint B."/>
            <person name="Kues U."/>
            <person name="Barry K."/>
            <person name="Hegedus J.C."/>
            <person name="Henrissat B."/>
            <person name="Johnson J."/>
            <person name="Lipzen A."/>
            <person name="Ohm R."/>
            <person name="Nagy I."/>
            <person name="Pangilinan J."/>
            <person name="Yan J."/>
            <person name="Xiong Y."/>
            <person name="Grigoriev I.V."/>
            <person name="Hibbett D.S."/>
            <person name="Nagy L.G."/>
        </authorList>
    </citation>
    <scope>NUCLEOTIDE SEQUENCE [LARGE SCALE GENOMIC DNA]</scope>
    <source>
        <strain evidence="2 3">SZMC22713</strain>
    </source>
</reference>
<dbReference type="GO" id="GO:0016787">
    <property type="term" value="F:hydrolase activity"/>
    <property type="evidence" value="ECO:0007669"/>
    <property type="project" value="UniProtKB-KW"/>
</dbReference>
<evidence type="ECO:0000259" key="1">
    <source>
        <dbReference type="Pfam" id="PF13472"/>
    </source>
</evidence>
<name>A0A4Y7QI15_9AGAM</name>
<dbReference type="InterPro" id="IPR052762">
    <property type="entry name" value="PCW_deacetylase/CE"/>
</dbReference>
<dbReference type="PANTHER" id="PTHR37834">
    <property type="entry name" value="GDSL-LIKE LIPASE/ACYLHYDROLASE DOMAIN PROTEIN (AFU_ORTHOLOGUE AFUA_2G00620)"/>
    <property type="match status" value="1"/>
</dbReference>
<dbReference type="Gene3D" id="2.60.120.260">
    <property type="entry name" value="Galactose-binding domain-like"/>
    <property type="match status" value="1"/>
</dbReference>
<accession>A0A4Y7QI15</accession>
<dbReference type="PANTHER" id="PTHR37834:SF2">
    <property type="entry name" value="ESTERASE, SGNH HYDROLASE-TYPE"/>
    <property type="match status" value="1"/>
</dbReference>
<feature type="domain" description="SGNH hydrolase-type esterase" evidence="1">
    <location>
        <begin position="147"/>
        <end position="339"/>
    </location>
</feature>
<dbReference type="EMBL" id="ML170160">
    <property type="protein sequence ID" value="TDL27075.1"/>
    <property type="molecule type" value="Genomic_DNA"/>
</dbReference>
<dbReference type="Proteomes" id="UP000294933">
    <property type="component" value="Unassembled WGS sequence"/>
</dbReference>
<dbReference type="SUPFAM" id="SSF52266">
    <property type="entry name" value="SGNH hydrolase"/>
    <property type="match status" value="1"/>
</dbReference>
<dbReference type="AlphaFoldDB" id="A0A4Y7QI15"/>